<dbReference type="PANTHER" id="PTHR24113:SF12">
    <property type="entry name" value="RAN GTPASE-ACTIVATING PROTEIN 1"/>
    <property type="match status" value="1"/>
</dbReference>
<dbReference type="VEuPathDB" id="CryptoDB:Cvel_28293"/>
<gene>
    <name evidence="5" type="ORF">Cvel_28293</name>
</gene>
<dbReference type="SMART" id="SM00368">
    <property type="entry name" value="LRR_RI"/>
    <property type="match status" value="2"/>
</dbReference>
<dbReference type="PANTHER" id="PTHR24113">
    <property type="entry name" value="RAN GTPASE-ACTIVATING PROTEIN 1"/>
    <property type="match status" value="1"/>
</dbReference>
<evidence type="ECO:0000256" key="3">
    <source>
        <dbReference type="ARBA" id="ARBA00022737"/>
    </source>
</evidence>
<reference evidence="5" key="1">
    <citation type="submission" date="2014-11" db="EMBL/GenBank/DDBJ databases">
        <authorList>
            <person name="Otto D Thomas"/>
            <person name="Naeem Raeece"/>
        </authorList>
    </citation>
    <scope>NUCLEOTIDE SEQUENCE</scope>
</reference>
<accession>A0A0G4HJL2</accession>
<evidence type="ECO:0000313" key="5">
    <source>
        <dbReference type="EMBL" id="CEM44359.1"/>
    </source>
</evidence>
<dbReference type="SUPFAM" id="SSF52047">
    <property type="entry name" value="RNI-like"/>
    <property type="match status" value="1"/>
</dbReference>
<keyword evidence="3" id="KW-0677">Repeat</keyword>
<evidence type="ECO:0000256" key="2">
    <source>
        <dbReference type="ARBA" id="ARBA00022614"/>
    </source>
</evidence>
<proteinExistence type="predicted"/>
<organism evidence="5">
    <name type="scientific">Chromera velia CCMP2878</name>
    <dbReference type="NCBI Taxonomy" id="1169474"/>
    <lineage>
        <taxon>Eukaryota</taxon>
        <taxon>Sar</taxon>
        <taxon>Alveolata</taxon>
        <taxon>Colpodellida</taxon>
        <taxon>Chromeraceae</taxon>
        <taxon>Chromera</taxon>
    </lineage>
</organism>
<feature type="region of interest" description="Disordered" evidence="4">
    <location>
        <begin position="275"/>
        <end position="294"/>
    </location>
</feature>
<dbReference type="GO" id="GO:0048471">
    <property type="term" value="C:perinuclear region of cytoplasm"/>
    <property type="evidence" value="ECO:0007669"/>
    <property type="project" value="TreeGrafter"/>
</dbReference>
<feature type="compositionally biased region" description="Gly residues" evidence="4">
    <location>
        <begin position="275"/>
        <end position="288"/>
    </location>
</feature>
<keyword evidence="2" id="KW-0433">Leucine-rich repeat</keyword>
<dbReference type="InterPro" id="IPR032675">
    <property type="entry name" value="LRR_dom_sf"/>
</dbReference>
<dbReference type="GO" id="GO:0005634">
    <property type="term" value="C:nucleus"/>
    <property type="evidence" value="ECO:0007669"/>
    <property type="project" value="TreeGrafter"/>
</dbReference>
<evidence type="ECO:0000256" key="4">
    <source>
        <dbReference type="SAM" id="MobiDB-lite"/>
    </source>
</evidence>
<keyword evidence="1" id="KW-0343">GTPase activation</keyword>
<sequence>MTSIRRGDTEIVIPRITFSQVEPLPFSASPQNDLSTKGGSLSQRQQHQNRRRSSGTSKHSALEKRSKERSADCCGLSLSLCDCCCVPREAPWDESDKSCGDSNASSPFPSARTLKYMHPLGSAVEPEGEDSTTLSAALRLADYSVLQDSLADGSVRLVKAQWIVDRWRDGRTESVRTLAELLRKNEWKGGLLHRRDCLPEEAFVDPQTPLQKVKIVAVSAPWLSHDHPDPEGFHLTRVAVSLDALSRICGSVGETAVFWDFISLRLPPPMSAGWAGEGGPLGGEGENGNGDLNSLIETPRVREDELLDEASKSWDLWFAHENSTVLMLTEVPETAEIAVPWYERAQTFLEACCCGAPKSDKSVKRIPHGPLWDLQILGAFLGSAVQSELERAHSNSGDTEGGGEEEPPFPSRATMSPVDFIRMCRSKIDVGPFRSRAARARMFRVYRQFAWRAIGAYSRALFARSCQFDDHDARLFARFVAFAAETEPPVFRPVRFSFSSTAMGDGGLVALAESIFPVSEEHAEGGTGGWELLDLEYSKVSDTGFRALMAAIGDGRSLKRVLLSRTQIGDHGAIALADALRGERVASRFFSDSAVAHSSVSFSQSAAMALEREVSEAHAGSNVNPNQNPVRLLSLLTSGRSSVAVSPTGALLSHRQRHANRALALEELALYSTAVGDAGAEALAASLSEAKRLKSLLFAFTPVSDRGFQSLLQAMLKGGSPVLTVVDFSYCSRVSSPSAPMAERFLQEISEMQQAEGGGEGPALLLRGSDLKVDMPVLGEGNGRGGGAGANRMKRRGEAGWWGCVCVCLR</sequence>
<dbReference type="InterPro" id="IPR027038">
    <property type="entry name" value="RanGap"/>
</dbReference>
<dbReference type="Gene3D" id="3.80.10.10">
    <property type="entry name" value="Ribonuclease Inhibitor"/>
    <property type="match status" value="2"/>
</dbReference>
<dbReference type="GO" id="GO:0006913">
    <property type="term" value="P:nucleocytoplasmic transport"/>
    <property type="evidence" value="ECO:0007669"/>
    <property type="project" value="TreeGrafter"/>
</dbReference>
<dbReference type="GO" id="GO:0031267">
    <property type="term" value="F:small GTPase binding"/>
    <property type="evidence" value="ECO:0007669"/>
    <property type="project" value="TreeGrafter"/>
</dbReference>
<feature type="region of interest" description="Disordered" evidence="4">
    <location>
        <begin position="391"/>
        <end position="412"/>
    </location>
</feature>
<feature type="compositionally biased region" description="Polar residues" evidence="4">
    <location>
        <begin position="28"/>
        <end position="39"/>
    </location>
</feature>
<dbReference type="AlphaFoldDB" id="A0A0G4HJL2"/>
<feature type="region of interest" description="Disordered" evidence="4">
    <location>
        <begin position="23"/>
        <end position="64"/>
    </location>
</feature>
<protein>
    <submittedName>
        <fullName evidence="5">Uncharacterized protein</fullName>
    </submittedName>
</protein>
<dbReference type="GO" id="GO:0005096">
    <property type="term" value="F:GTPase activator activity"/>
    <property type="evidence" value="ECO:0007669"/>
    <property type="project" value="UniProtKB-KW"/>
</dbReference>
<dbReference type="EMBL" id="CDMZ01002906">
    <property type="protein sequence ID" value="CEM44359.1"/>
    <property type="molecule type" value="Genomic_DNA"/>
</dbReference>
<evidence type="ECO:0000256" key="1">
    <source>
        <dbReference type="ARBA" id="ARBA00022468"/>
    </source>
</evidence>
<name>A0A0G4HJL2_9ALVE</name>
<dbReference type="GO" id="GO:0005829">
    <property type="term" value="C:cytosol"/>
    <property type="evidence" value="ECO:0007669"/>
    <property type="project" value="TreeGrafter"/>
</dbReference>